<comment type="caution">
    <text evidence="3">The sequence shown here is derived from an EMBL/GenBank/DDBJ whole genome shotgun (WGS) entry which is preliminary data.</text>
</comment>
<evidence type="ECO:0000256" key="1">
    <source>
        <dbReference type="SAM" id="MobiDB-lite"/>
    </source>
</evidence>
<feature type="region of interest" description="Disordered" evidence="1">
    <location>
        <begin position="1"/>
        <end position="26"/>
    </location>
</feature>
<dbReference type="Proteomes" id="UP000235616">
    <property type="component" value="Unassembled WGS sequence"/>
</dbReference>
<feature type="transmembrane region" description="Helical" evidence="2">
    <location>
        <begin position="51"/>
        <end position="71"/>
    </location>
</feature>
<organism evidence="3 4">
    <name type="scientific">Trinickia dabaoshanensis</name>
    <dbReference type="NCBI Taxonomy" id="564714"/>
    <lineage>
        <taxon>Bacteria</taxon>
        <taxon>Pseudomonadati</taxon>
        <taxon>Pseudomonadota</taxon>
        <taxon>Betaproteobacteria</taxon>
        <taxon>Burkholderiales</taxon>
        <taxon>Burkholderiaceae</taxon>
        <taxon>Trinickia</taxon>
    </lineage>
</organism>
<protein>
    <submittedName>
        <fullName evidence="3">Phage tail protein</fullName>
    </submittedName>
</protein>
<reference evidence="3 4" key="1">
    <citation type="submission" date="2018-01" db="EMBL/GenBank/DDBJ databases">
        <title>Whole genome analyses suggest that Burkholderia sensu lato contains two further novel genera in the rhizoxinica-symbiotica group Mycetohabitans gen. nov., and Trinickia gen. nov.: implications for the evolution of diazotrophy and nodulation in the Burkholderiaceae.</title>
        <authorList>
            <person name="Estrada-de los Santos P."/>
            <person name="Palmer M."/>
            <person name="Chavez-Ramirez B."/>
            <person name="Beukes C."/>
            <person name="Steenkamp E.T."/>
            <person name="Hirsch A.M."/>
            <person name="Manyaka P."/>
            <person name="Maluk M."/>
            <person name="Lafos M."/>
            <person name="Crook M."/>
            <person name="Gross E."/>
            <person name="Simon M.F."/>
            <person name="Bueno dos Reis Junior F."/>
            <person name="Poole P.S."/>
            <person name="Venter S.N."/>
            <person name="James E.K."/>
        </authorList>
    </citation>
    <scope>NUCLEOTIDE SEQUENCE [LARGE SCALE GENOMIC DNA]</scope>
    <source>
        <strain evidence="3 4">GIMN1.004</strain>
    </source>
</reference>
<sequence length="293" mass="29202">MNAPETTSKGRPSLLSETAPGVPDSSSRILASLEGRVSAQKPPRRRSNKKPLLAAALAVIVGAGALGAWQWQRSQTGGHPAVLASAAGAGKPHAAVAASAAAAPAQAVQGAASTPQAAVIIADAPPASAASGVGADPLSRALASGVAAPAGKEASAAGGLAASGAKPVTKSAAAPARTERENAKNRREKQAAAHAGPVKHPKGRGSTAHDDPDADLLAVLVARTKPYDAHAPAESSGAKATGAKARPVSLAAQIKQCDKSNFFEAQLCRWRVCSDHWGRDPACPSSSANGQPR</sequence>
<dbReference type="RefSeq" id="WP_102643791.1">
    <property type="nucleotide sequence ID" value="NZ_PNYA01000002.1"/>
</dbReference>
<accession>A0A2N7W145</accession>
<evidence type="ECO:0000256" key="2">
    <source>
        <dbReference type="SAM" id="Phobius"/>
    </source>
</evidence>
<feature type="compositionally biased region" description="Basic and acidic residues" evidence="1">
    <location>
        <begin position="177"/>
        <end position="191"/>
    </location>
</feature>
<evidence type="ECO:0000313" key="3">
    <source>
        <dbReference type="EMBL" id="PMS23101.1"/>
    </source>
</evidence>
<keyword evidence="2" id="KW-1133">Transmembrane helix</keyword>
<proteinExistence type="predicted"/>
<dbReference type="OrthoDB" id="8724867at2"/>
<feature type="region of interest" description="Disordered" evidence="1">
    <location>
        <begin position="158"/>
        <end position="211"/>
    </location>
</feature>
<gene>
    <name evidence="3" type="ORF">C0Z18_02475</name>
</gene>
<keyword evidence="2" id="KW-0472">Membrane</keyword>
<keyword evidence="4" id="KW-1185">Reference proteome</keyword>
<dbReference type="EMBL" id="PNYA01000002">
    <property type="protein sequence ID" value="PMS23101.1"/>
    <property type="molecule type" value="Genomic_DNA"/>
</dbReference>
<evidence type="ECO:0000313" key="4">
    <source>
        <dbReference type="Proteomes" id="UP000235616"/>
    </source>
</evidence>
<feature type="compositionally biased region" description="Polar residues" evidence="1">
    <location>
        <begin position="1"/>
        <end position="10"/>
    </location>
</feature>
<name>A0A2N7W145_9BURK</name>
<dbReference type="AlphaFoldDB" id="A0A2N7W145"/>
<keyword evidence="2" id="KW-0812">Transmembrane</keyword>